<comment type="caution">
    <text evidence="9">The sequence shown here is derived from an EMBL/GenBank/DDBJ whole genome shotgun (WGS) entry which is preliminary data.</text>
</comment>
<evidence type="ECO:0000256" key="3">
    <source>
        <dbReference type="SAM" id="MobiDB-lite"/>
    </source>
</evidence>
<dbReference type="InterPro" id="IPR013761">
    <property type="entry name" value="SAM/pointed_sf"/>
</dbReference>
<dbReference type="GO" id="GO:0005096">
    <property type="term" value="F:GTPase activator activity"/>
    <property type="evidence" value="ECO:0007669"/>
    <property type="project" value="UniProtKB-KW"/>
</dbReference>
<dbReference type="SMART" id="SM00324">
    <property type="entry name" value="RhoGAP"/>
    <property type="match status" value="1"/>
</dbReference>
<dbReference type="Gene3D" id="2.30.29.30">
    <property type="entry name" value="Pleckstrin-homology domain (PH domain)/Phosphotyrosine-binding domain (PTB)"/>
    <property type="match status" value="5"/>
</dbReference>
<dbReference type="Gene3D" id="1.10.220.150">
    <property type="entry name" value="Arf GTPase activating protein"/>
    <property type="match status" value="1"/>
</dbReference>
<evidence type="ECO:0000259" key="5">
    <source>
        <dbReference type="PROSITE" id="PS50105"/>
    </source>
</evidence>
<dbReference type="InterPro" id="IPR011993">
    <property type="entry name" value="PH-like_dom_sf"/>
</dbReference>
<feature type="region of interest" description="Disordered" evidence="3">
    <location>
        <begin position="83"/>
        <end position="124"/>
    </location>
</feature>
<feature type="domain" description="Ras-associating" evidence="7">
    <location>
        <begin position="1199"/>
        <end position="1289"/>
    </location>
</feature>
<dbReference type="GO" id="GO:0005547">
    <property type="term" value="F:phosphatidylinositol-3,4,5-trisphosphate binding"/>
    <property type="evidence" value="ECO:0007669"/>
    <property type="project" value="TreeGrafter"/>
</dbReference>
<feature type="domain" description="PH" evidence="4">
    <location>
        <begin position="366"/>
        <end position="458"/>
    </location>
</feature>
<dbReference type="Gene3D" id="1.10.555.10">
    <property type="entry name" value="Rho GTPase activation protein"/>
    <property type="match status" value="1"/>
</dbReference>
<dbReference type="GO" id="GO:0008360">
    <property type="term" value="P:regulation of cell shape"/>
    <property type="evidence" value="ECO:0007669"/>
    <property type="project" value="TreeGrafter"/>
</dbReference>
<dbReference type="InterPro" id="IPR000198">
    <property type="entry name" value="RhoGAP_dom"/>
</dbReference>
<feature type="domain" description="PH" evidence="4">
    <location>
        <begin position="1302"/>
        <end position="1424"/>
    </location>
</feature>
<dbReference type="InterPro" id="IPR038508">
    <property type="entry name" value="ArfGAP_dom_sf"/>
</dbReference>
<feature type="region of interest" description="Disordered" evidence="3">
    <location>
        <begin position="138"/>
        <end position="233"/>
    </location>
</feature>
<dbReference type="InterPro" id="IPR008936">
    <property type="entry name" value="Rho_GTPase_activation_prot"/>
</dbReference>
<feature type="domain" description="PH" evidence="4">
    <location>
        <begin position="474"/>
        <end position="563"/>
    </location>
</feature>
<dbReference type="InterPro" id="IPR001164">
    <property type="entry name" value="ArfGAP_dom"/>
</dbReference>
<keyword evidence="2" id="KW-0479">Metal-binding</keyword>
<feature type="domain" description="Arf-GAP" evidence="6">
    <location>
        <begin position="560"/>
        <end position="683"/>
    </location>
</feature>
<dbReference type="Gene3D" id="1.10.150.50">
    <property type="entry name" value="Transcription Factor, Ets-1"/>
    <property type="match status" value="1"/>
</dbReference>
<dbReference type="GO" id="GO:0007165">
    <property type="term" value="P:signal transduction"/>
    <property type="evidence" value="ECO:0007669"/>
    <property type="project" value="InterPro"/>
</dbReference>
<dbReference type="Pfam" id="PF00788">
    <property type="entry name" value="RA"/>
    <property type="match status" value="1"/>
</dbReference>
<dbReference type="GO" id="GO:0008270">
    <property type="term" value="F:zinc ion binding"/>
    <property type="evidence" value="ECO:0007669"/>
    <property type="project" value="UniProtKB-KW"/>
</dbReference>
<reference evidence="9" key="1">
    <citation type="thesis" date="2020" institute="ProQuest LLC" country="789 East Eisenhower Parkway, Ann Arbor, MI, USA">
        <title>Comparative Genomics and Chromosome Evolution.</title>
        <authorList>
            <person name="Mudd A.B."/>
        </authorList>
    </citation>
    <scope>NUCLEOTIDE SEQUENCE</scope>
    <source>
        <strain evidence="9">HN-11 Male</strain>
        <tissue evidence="9">Kidney and liver</tissue>
    </source>
</reference>
<dbReference type="InterPro" id="IPR001849">
    <property type="entry name" value="PH_domain"/>
</dbReference>
<dbReference type="SUPFAM" id="SSF47769">
    <property type="entry name" value="SAM/Pointed domain"/>
    <property type="match status" value="1"/>
</dbReference>
<dbReference type="Pfam" id="PF00620">
    <property type="entry name" value="RhoGAP"/>
    <property type="match status" value="1"/>
</dbReference>
<dbReference type="PROSITE" id="PS50238">
    <property type="entry name" value="RHOGAP"/>
    <property type="match status" value="1"/>
</dbReference>
<accession>A0A8J6JXF4</accession>
<dbReference type="SUPFAM" id="SSF57863">
    <property type="entry name" value="ArfGap/RecO-like zinc finger"/>
    <property type="match status" value="1"/>
</dbReference>
<keyword evidence="10" id="KW-1185">Reference proteome</keyword>
<dbReference type="GO" id="GO:0005737">
    <property type="term" value="C:cytoplasm"/>
    <property type="evidence" value="ECO:0007669"/>
    <property type="project" value="TreeGrafter"/>
</dbReference>
<evidence type="ECO:0000259" key="7">
    <source>
        <dbReference type="PROSITE" id="PS50200"/>
    </source>
</evidence>
<dbReference type="PROSITE" id="PS50003">
    <property type="entry name" value="PH_DOMAIN"/>
    <property type="match status" value="5"/>
</dbReference>
<name>A0A8J6JXF4_ELECQ</name>
<dbReference type="SUPFAM" id="SSF54236">
    <property type="entry name" value="Ubiquitin-like"/>
    <property type="match status" value="1"/>
</dbReference>
<evidence type="ECO:0000256" key="1">
    <source>
        <dbReference type="ARBA" id="ARBA00022468"/>
    </source>
</evidence>
<protein>
    <recommendedName>
        <fullName evidence="11">ArfGAP with RhoGAP domain, ankyrin repeat and PH domain 1</fullName>
    </recommendedName>
</protein>
<dbReference type="InterPro" id="IPR001660">
    <property type="entry name" value="SAM"/>
</dbReference>
<dbReference type="InterPro" id="IPR029071">
    <property type="entry name" value="Ubiquitin-like_domsf"/>
</dbReference>
<dbReference type="CDD" id="cd13253">
    <property type="entry name" value="PH1_ARAP"/>
    <property type="match status" value="1"/>
</dbReference>
<evidence type="ECO:0008006" key="11">
    <source>
        <dbReference type="Google" id="ProtNLM"/>
    </source>
</evidence>
<dbReference type="SMART" id="SM00105">
    <property type="entry name" value="ArfGap"/>
    <property type="match status" value="1"/>
</dbReference>
<dbReference type="PANTHER" id="PTHR45899">
    <property type="entry name" value="RHO GTPASE ACTIVATING PROTEIN AT 15B, ISOFORM C"/>
    <property type="match status" value="1"/>
</dbReference>
<dbReference type="InterPro" id="IPR037278">
    <property type="entry name" value="ARFGAP/RecO"/>
</dbReference>
<dbReference type="PROSITE" id="PS50115">
    <property type="entry name" value="ARFGAP"/>
    <property type="match status" value="1"/>
</dbReference>
<dbReference type="PANTHER" id="PTHR45899:SF3">
    <property type="entry name" value="ARF-GAP WITH RHO-GAP DOMAIN, ANK REPEAT AND PH DOMAIN-CONTAINING PROTEIN 1"/>
    <property type="match status" value="1"/>
</dbReference>
<evidence type="ECO:0000259" key="4">
    <source>
        <dbReference type="PROSITE" id="PS50003"/>
    </source>
</evidence>
<dbReference type="PROSITE" id="PS50105">
    <property type="entry name" value="SAM_DOMAIN"/>
    <property type="match status" value="1"/>
</dbReference>
<dbReference type="OrthoDB" id="29546at2759"/>
<organism evidence="9 10">
    <name type="scientific">Eleutherodactylus coqui</name>
    <name type="common">Puerto Rican coqui</name>
    <dbReference type="NCBI Taxonomy" id="57060"/>
    <lineage>
        <taxon>Eukaryota</taxon>
        <taxon>Metazoa</taxon>
        <taxon>Chordata</taxon>
        <taxon>Craniata</taxon>
        <taxon>Vertebrata</taxon>
        <taxon>Euteleostomi</taxon>
        <taxon>Amphibia</taxon>
        <taxon>Batrachia</taxon>
        <taxon>Anura</taxon>
        <taxon>Neobatrachia</taxon>
        <taxon>Hyloidea</taxon>
        <taxon>Eleutherodactylidae</taxon>
        <taxon>Eleutherodactylinae</taxon>
        <taxon>Eleutherodactylus</taxon>
        <taxon>Eleutherodactylus</taxon>
    </lineage>
</organism>
<keyword evidence="1" id="KW-0343">GTPase activation</keyword>
<feature type="compositionally biased region" description="Pro residues" evidence="3">
    <location>
        <begin position="218"/>
        <end position="227"/>
    </location>
</feature>
<dbReference type="PROSITE" id="PS50200">
    <property type="entry name" value="RA"/>
    <property type="match status" value="1"/>
</dbReference>
<keyword evidence="2" id="KW-0862">Zinc</keyword>
<dbReference type="SMART" id="SM00454">
    <property type="entry name" value="SAM"/>
    <property type="match status" value="1"/>
</dbReference>
<feature type="compositionally biased region" description="Low complexity" evidence="3">
    <location>
        <begin position="152"/>
        <end position="166"/>
    </location>
</feature>
<dbReference type="FunFam" id="2.30.29.30:FF:000170">
    <property type="entry name" value="Arf-GAP with Rho-GAP domain, ANK repeat and PH domain-containing protein 1"/>
    <property type="match status" value="1"/>
</dbReference>
<dbReference type="SMART" id="SM00233">
    <property type="entry name" value="PH"/>
    <property type="match status" value="5"/>
</dbReference>
<gene>
    <name evidence="9" type="ORF">GDO78_022906</name>
</gene>
<dbReference type="CDD" id="cd08837">
    <property type="entry name" value="ArfGap_ARAP"/>
    <property type="match status" value="1"/>
</dbReference>
<evidence type="ECO:0000259" key="8">
    <source>
        <dbReference type="PROSITE" id="PS50238"/>
    </source>
</evidence>
<evidence type="ECO:0000256" key="2">
    <source>
        <dbReference type="PROSITE-ProRule" id="PRU00288"/>
    </source>
</evidence>
<feature type="domain" description="PH" evidence="4">
    <location>
        <begin position="777"/>
        <end position="884"/>
    </location>
</feature>
<dbReference type="SUPFAM" id="SSF48350">
    <property type="entry name" value="GTPase activation domain, GAP"/>
    <property type="match status" value="1"/>
</dbReference>
<sequence length="1475" mass="165908">MSEAPSLPVSEWLQAIKLDQYSDLFEKHDIRSTADVRHLSDELLTAIGILLPGHRKRILASLHKSASQDSSLEAAAFRPVPKKRNILPKSASANLDVPPTAEPPQSASTPPPIPPRSGCGPPLKFSVSPPKFISSVSLPEGAISEDPPCSPASPRLCSPSPPCSYSDGGFTESDGSKEEAPKVAAPPLPQKRHKMESKSVPRSLPPLPARPTKAAAAAPPPSSPPPALDESKADDDSVFLLPSVPKPLPRVFSRNPPLVPIQPPPRDSSQKLEMRDPNAGSFYELSRDIGGIVLTGFRRLNVDGAGTDGDTMGSGSEDYDDVLPLMQGDGGLSSRTSSISQSLRISSSHGSVGNMDDGEPSTQQTPVIKAGWLDKNPPQGSYIFQRRWVKLDADYLRYYDSDKDMYSKRLIKTSCITKVASTGDQKFEVATSNRNFVFRAETDAERNDWIKVIQRVLEDRRSQPASTSLHIPENVDKCGLLEMKGCKPKLFVVVATDKVYLYKNGEDFLSGVGVTSVDMNLGNVKEVDRRSFDLTTPYKTFSFIADNEQERSEWVEAMRQSVAGALSNLEVAHKIWSVDSNRLCADCNAPQPDWASVNLCVVICKKCAGEHRSLGPSISKVRSLKMDNKIWTEELIELFLKLCNEVSNQFWAANVPPSEAIDQWSSSVERKTFISAKYREGKYRRYHQLFGNQLELNKALCVSVSTSDLTETQALVFCGADISCTCGDLFFSQPLELAQQTGQNLQEEFLKQNRTSEIPRLDLGVNLEKQYYVMHHSVSHNGYLYKTSSMTRLVTDRKAKEEFSRRWCILNDGTLSYYENNHSSTPNGEIRMDEIVCVAVIPPDTHGYESTFEIYTKSERLYLFAADSPEEAREWVKSITKCFLPLRAEELLSYDFDRIGRLQFKGGRSLERTRVGWFSLCKTYLYTYVEDSETVEVINLRKLAELSTKDKDILVLVEKGRITYILAERKLDFTGWAAAIQKASSTSGDTLSEQQLTDSDVPCIVEKCIDHISSFGVGSEGIYRKSGQNSKITSLLDSLKKDARSVVLTEEEHVDNVSDTLKRFFRGIGEGVFAEHCLQWLQVTGIEDKSERICRYQDLLQALPAVNRATLKALIRHLYCIQHFCDSNQMNIHNLAIVFGPTLFQTDGQNYKPGRVVEDLITCYLPIFSVDSQEIQKQLDITSTIMKVRNENQVRRRGRDFICTVYLMEKKAECEQSVHIAVTMTAQELTETLLERRNIRIAEDDYWSCSEVDDSGELERPLHYSEKVLPIFHSQVSNSSHLIVKKNPHMEAMLNYIKTRAKDTKNGMMKFREERSLLGFGASFHDRYFMLNSSGLRMYRDVRNPRDRRWSSDSGSQSHRPEKEWPIKNLTVHLGIRKKVRPPTSFGFTIMCKNEKNEKSQWFLCCDSLAEMRQWFAVFVFLQYGSLWPEQGTPARTRSAQMDSTFGNLPLIPIRGSETDIRRSMAAFTTDPLTV</sequence>
<dbReference type="Proteomes" id="UP000770717">
    <property type="component" value="Unassembled WGS sequence"/>
</dbReference>
<dbReference type="Pfam" id="PF01412">
    <property type="entry name" value="ArfGap"/>
    <property type="match status" value="1"/>
</dbReference>
<dbReference type="EMBL" id="WNTK01000103">
    <property type="protein sequence ID" value="KAG9471771.1"/>
    <property type="molecule type" value="Genomic_DNA"/>
</dbReference>
<dbReference type="SUPFAM" id="SSF50729">
    <property type="entry name" value="PH domain-like"/>
    <property type="match status" value="5"/>
</dbReference>
<evidence type="ECO:0000313" key="9">
    <source>
        <dbReference type="EMBL" id="KAG9471771.1"/>
    </source>
</evidence>
<dbReference type="PRINTS" id="PR00405">
    <property type="entry name" value="REVINTRACTNG"/>
</dbReference>
<dbReference type="Pfam" id="PF07647">
    <property type="entry name" value="SAM_2"/>
    <property type="match status" value="1"/>
</dbReference>
<dbReference type="Pfam" id="PF00169">
    <property type="entry name" value="PH"/>
    <property type="match status" value="3"/>
</dbReference>
<dbReference type="Gene3D" id="3.10.20.90">
    <property type="entry name" value="Phosphatidylinositol 3-kinase Catalytic Subunit, Chain A, domain 1"/>
    <property type="match status" value="1"/>
</dbReference>
<evidence type="ECO:0000259" key="6">
    <source>
        <dbReference type="PROSITE" id="PS50115"/>
    </source>
</evidence>
<evidence type="ECO:0000313" key="10">
    <source>
        <dbReference type="Proteomes" id="UP000770717"/>
    </source>
</evidence>
<keyword evidence="2" id="KW-0863">Zinc-finger</keyword>
<dbReference type="InterPro" id="IPR052227">
    <property type="entry name" value="Arf-Rho-GAP_ANK-PH_domain"/>
</dbReference>
<dbReference type="InterPro" id="IPR000159">
    <property type="entry name" value="RA_dom"/>
</dbReference>
<proteinExistence type="predicted"/>
<feature type="domain" description="SAM" evidence="5">
    <location>
        <begin position="9"/>
        <end position="68"/>
    </location>
</feature>
<feature type="domain" description="Rho-GAP" evidence="8">
    <location>
        <begin position="989"/>
        <end position="1168"/>
    </location>
</feature>
<feature type="domain" description="PH" evidence="4">
    <location>
        <begin position="895"/>
        <end position="985"/>
    </location>
</feature>